<evidence type="ECO:0000256" key="5">
    <source>
        <dbReference type="ARBA" id="ARBA00022989"/>
    </source>
</evidence>
<evidence type="ECO:0000313" key="8">
    <source>
        <dbReference type="EMBL" id="WDA57725.1"/>
    </source>
</evidence>
<feature type="transmembrane region" description="Helical" evidence="7">
    <location>
        <begin position="112"/>
        <end position="131"/>
    </location>
</feature>
<dbReference type="InterPro" id="IPR032808">
    <property type="entry name" value="DoxX"/>
</dbReference>
<feature type="transmembrane region" description="Helical" evidence="7">
    <location>
        <begin position="82"/>
        <end position="100"/>
    </location>
</feature>
<keyword evidence="5 7" id="KW-1133">Transmembrane helix</keyword>
<keyword evidence="3" id="KW-1003">Cell membrane</keyword>
<evidence type="ECO:0000256" key="6">
    <source>
        <dbReference type="ARBA" id="ARBA00023136"/>
    </source>
</evidence>
<dbReference type="InterPro" id="IPR051907">
    <property type="entry name" value="DoxX-like_oxidoreductase"/>
</dbReference>
<comment type="similarity">
    <text evidence="2">Belongs to the DoxX family.</text>
</comment>
<feature type="transmembrane region" description="Helical" evidence="7">
    <location>
        <begin position="53"/>
        <end position="76"/>
    </location>
</feature>
<gene>
    <name evidence="8" type="ORF">M8445_10205</name>
</gene>
<evidence type="ECO:0000256" key="4">
    <source>
        <dbReference type="ARBA" id="ARBA00022692"/>
    </source>
</evidence>
<dbReference type="PANTHER" id="PTHR33452:SF1">
    <property type="entry name" value="INNER MEMBRANE PROTEIN YPHA-RELATED"/>
    <property type="match status" value="1"/>
</dbReference>
<keyword evidence="9" id="KW-1185">Reference proteome</keyword>
<evidence type="ECO:0000256" key="2">
    <source>
        <dbReference type="ARBA" id="ARBA00006679"/>
    </source>
</evidence>
<dbReference type="Proteomes" id="UP001217044">
    <property type="component" value="Chromosome"/>
</dbReference>
<sequence>MTTLNPAVPADRTDLALLLIRLATGLVFLMHGIQKFFTYTLPGTTQAFTQMGVPVPGISAPLVAGVELIGGVLLIAGVLTRWAGAALAVNILVALLLVHLKAGFFNPNGVEFPLVLLAASAALAIAGPGRYRVPVGPA</sequence>
<dbReference type="Pfam" id="PF07681">
    <property type="entry name" value="DoxX"/>
    <property type="match status" value="1"/>
</dbReference>
<evidence type="ECO:0000256" key="7">
    <source>
        <dbReference type="SAM" id="Phobius"/>
    </source>
</evidence>
<comment type="subcellular location">
    <subcellularLocation>
        <location evidence="1">Cell membrane</location>
        <topology evidence="1">Multi-pass membrane protein</topology>
    </subcellularLocation>
</comment>
<evidence type="ECO:0000313" key="9">
    <source>
        <dbReference type="Proteomes" id="UP001217044"/>
    </source>
</evidence>
<protein>
    <submittedName>
        <fullName evidence="8">DoxX family protein</fullName>
    </submittedName>
</protein>
<dbReference type="EMBL" id="CP115165">
    <property type="protein sequence ID" value="WDA57725.1"/>
    <property type="molecule type" value="Genomic_DNA"/>
</dbReference>
<dbReference type="PANTHER" id="PTHR33452">
    <property type="entry name" value="OXIDOREDUCTASE CATD-RELATED"/>
    <property type="match status" value="1"/>
</dbReference>
<evidence type="ECO:0000256" key="1">
    <source>
        <dbReference type="ARBA" id="ARBA00004651"/>
    </source>
</evidence>
<evidence type="ECO:0000256" key="3">
    <source>
        <dbReference type="ARBA" id="ARBA00022475"/>
    </source>
</evidence>
<feature type="transmembrane region" description="Helical" evidence="7">
    <location>
        <begin position="15"/>
        <end position="33"/>
    </location>
</feature>
<reference evidence="8 9" key="1">
    <citation type="submission" date="2022-12" db="EMBL/GenBank/DDBJ databases">
        <title>Genome Sequence of Deinococcus aquaticus Type Strain PB314.</title>
        <authorList>
            <person name="Albert C."/>
            <person name="Hill J."/>
            <person name="Boren L."/>
            <person name="Scholz-Ng S."/>
            <person name="Fatema N."/>
            <person name="Grosso R."/>
            <person name="Soboslay E."/>
            <person name="Tuohy J."/>
        </authorList>
    </citation>
    <scope>NUCLEOTIDE SEQUENCE [LARGE SCALE GENOMIC DNA]</scope>
    <source>
        <strain evidence="8 9">PB-314</strain>
    </source>
</reference>
<keyword evidence="6 7" id="KW-0472">Membrane</keyword>
<proteinExistence type="inferred from homology"/>
<name>A0ABY7UYX9_9DEIO</name>
<accession>A0ABY7UYX9</accession>
<organism evidence="8 9">
    <name type="scientific">Deinococcus aquaticus</name>
    <dbReference type="NCBI Taxonomy" id="328692"/>
    <lineage>
        <taxon>Bacteria</taxon>
        <taxon>Thermotogati</taxon>
        <taxon>Deinococcota</taxon>
        <taxon>Deinococci</taxon>
        <taxon>Deinococcales</taxon>
        <taxon>Deinococcaceae</taxon>
        <taxon>Deinococcus</taxon>
    </lineage>
</organism>
<dbReference type="RefSeq" id="WP_273987656.1">
    <property type="nucleotide sequence ID" value="NZ_BAABQT010000002.1"/>
</dbReference>
<keyword evidence="4 7" id="KW-0812">Transmembrane</keyword>